<evidence type="ECO:0000313" key="4">
    <source>
        <dbReference type="Proteomes" id="UP000708148"/>
    </source>
</evidence>
<evidence type="ECO:0000313" key="3">
    <source>
        <dbReference type="EMBL" id="CAD7699141.1"/>
    </source>
</evidence>
<keyword evidence="4" id="KW-1185">Reference proteome</keyword>
<comment type="similarity">
    <text evidence="1">Belongs to the 5'-nucleotidase family.</text>
</comment>
<sequence length="405" mass="44674">MPGFHYTGPGSNVTRAEPPWEGKGVLGGCRRSRKRWTGGGCGGVWCQRKGQRSAKEPPDMAARASVGAFLACIVALASVHQAAGNVKFVILHFNDFHSRIEGEDEWHAPCQQWVKDQGKCHGGIARMKAAIDAERRKGLPVLVLNAGDDFIGTHWDYAYKGGAAAVFLNQLNITASTVGNHDFDYGPDRLTQYVKSLNYPVISANLNPNGHEIGHYIKPYMITEVGGMKVGICAVGTESTNTNSHPGPAYMEDHFSKGRECVDKLRNDEGVKIIILLSHEGYNADRYIARDTYGVDIVVGGHSHAMLCSGECPPMSWDDGYTHKDEQWGDYPTWMWSDTNQRNIPVVQAGWASRYLGRLEVEFDDNGDLQSASGWPMLMGDWGSSNHVAPDPSIEEQIASWKYWS</sequence>
<keyword evidence="1" id="KW-0378">Hydrolase</keyword>
<evidence type="ECO:0000259" key="2">
    <source>
        <dbReference type="Pfam" id="PF00149"/>
    </source>
</evidence>
<dbReference type="PANTHER" id="PTHR11575:SF24">
    <property type="entry name" value="5'-NUCLEOTIDASE"/>
    <property type="match status" value="1"/>
</dbReference>
<keyword evidence="1" id="KW-0547">Nucleotide-binding</keyword>
<proteinExistence type="inferred from homology"/>
<organism evidence="3 4">
    <name type="scientific">Ostreobium quekettii</name>
    <dbReference type="NCBI Taxonomy" id="121088"/>
    <lineage>
        <taxon>Eukaryota</taxon>
        <taxon>Viridiplantae</taxon>
        <taxon>Chlorophyta</taxon>
        <taxon>core chlorophytes</taxon>
        <taxon>Ulvophyceae</taxon>
        <taxon>TCBD clade</taxon>
        <taxon>Bryopsidales</taxon>
        <taxon>Ostreobineae</taxon>
        <taxon>Ostreobiaceae</taxon>
        <taxon>Ostreobium</taxon>
    </lineage>
</organism>
<dbReference type="InterPro" id="IPR006179">
    <property type="entry name" value="5_nucleotidase/apyrase"/>
</dbReference>
<dbReference type="GO" id="GO:0000166">
    <property type="term" value="F:nucleotide binding"/>
    <property type="evidence" value="ECO:0007669"/>
    <property type="project" value="UniProtKB-KW"/>
</dbReference>
<dbReference type="InterPro" id="IPR004843">
    <property type="entry name" value="Calcineurin-like_PHP"/>
</dbReference>
<dbReference type="OrthoDB" id="531680at2759"/>
<gene>
    <name evidence="3" type="ORF">OSTQU699_LOCUS4500</name>
</gene>
<reference evidence="3" key="1">
    <citation type="submission" date="2020-12" db="EMBL/GenBank/DDBJ databases">
        <authorList>
            <person name="Iha C."/>
        </authorList>
    </citation>
    <scope>NUCLEOTIDE SEQUENCE</scope>
</reference>
<evidence type="ECO:0000256" key="1">
    <source>
        <dbReference type="RuleBase" id="RU362119"/>
    </source>
</evidence>
<dbReference type="AlphaFoldDB" id="A0A8S1IZG0"/>
<dbReference type="SUPFAM" id="SSF56300">
    <property type="entry name" value="Metallo-dependent phosphatases"/>
    <property type="match status" value="1"/>
</dbReference>
<feature type="domain" description="Calcineurin-like phosphoesterase" evidence="2">
    <location>
        <begin position="89"/>
        <end position="305"/>
    </location>
</feature>
<accession>A0A8S1IZG0</accession>
<dbReference type="GO" id="GO:0016787">
    <property type="term" value="F:hydrolase activity"/>
    <property type="evidence" value="ECO:0007669"/>
    <property type="project" value="UniProtKB-KW"/>
</dbReference>
<dbReference type="InterPro" id="IPR029052">
    <property type="entry name" value="Metallo-depent_PP-like"/>
</dbReference>
<dbReference type="EMBL" id="CAJHUC010000958">
    <property type="protein sequence ID" value="CAD7699141.1"/>
    <property type="molecule type" value="Genomic_DNA"/>
</dbReference>
<dbReference type="Pfam" id="PF00149">
    <property type="entry name" value="Metallophos"/>
    <property type="match status" value="1"/>
</dbReference>
<dbReference type="GO" id="GO:0009166">
    <property type="term" value="P:nucleotide catabolic process"/>
    <property type="evidence" value="ECO:0007669"/>
    <property type="project" value="InterPro"/>
</dbReference>
<dbReference type="PANTHER" id="PTHR11575">
    <property type="entry name" value="5'-NUCLEOTIDASE-RELATED"/>
    <property type="match status" value="1"/>
</dbReference>
<comment type="caution">
    <text evidence="3">The sequence shown here is derived from an EMBL/GenBank/DDBJ whole genome shotgun (WGS) entry which is preliminary data.</text>
</comment>
<protein>
    <recommendedName>
        <fullName evidence="2">Calcineurin-like phosphoesterase domain-containing protein</fullName>
    </recommendedName>
</protein>
<dbReference type="Gene3D" id="3.60.21.10">
    <property type="match status" value="1"/>
</dbReference>
<name>A0A8S1IZG0_9CHLO</name>
<dbReference type="PRINTS" id="PR01607">
    <property type="entry name" value="APYRASEFAMLY"/>
</dbReference>
<dbReference type="Proteomes" id="UP000708148">
    <property type="component" value="Unassembled WGS sequence"/>
</dbReference>